<accession>A0A8X6Q256</accession>
<dbReference type="Proteomes" id="UP000887013">
    <property type="component" value="Unassembled WGS sequence"/>
</dbReference>
<dbReference type="OrthoDB" id="6416590at2759"/>
<reference evidence="2" key="1">
    <citation type="submission" date="2020-08" db="EMBL/GenBank/DDBJ databases">
        <title>Multicomponent nature underlies the extraordinary mechanical properties of spider dragline silk.</title>
        <authorList>
            <person name="Kono N."/>
            <person name="Nakamura H."/>
            <person name="Mori M."/>
            <person name="Yoshida Y."/>
            <person name="Ohtoshi R."/>
            <person name="Malay A.D."/>
            <person name="Moran D.A.P."/>
            <person name="Tomita M."/>
            <person name="Numata K."/>
            <person name="Arakawa K."/>
        </authorList>
    </citation>
    <scope>NUCLEOTIDE SEQUENCE</scope>
</reference>
<dbReference type="EMBL" id="BMAW01076436">
    <property type="protein sequence ID" value="GFU01517.1"/>
    <property type="molecule type" value="Genomic_DNA"/>
</dbReference>
<evidence type="ECO:0000313" key="2">
    <source>
        <dbReference type="EMBL" id="GFU01517.1"/>
    </source>
</evidence>
<evidence type="ECO:0000313" key="3">
    <source>
        <dbReference type="Proteomes" id="UP000887013"/>
    </source>
</evidence>
<evidence type="ECO:0000256" key="1">
    <source>
        <dbReference type="SAM" id="SignalP"/>
    </source>
</evidence>
<feature type="signal peptide" evidence="1">
    <location>
        <begin position="1"/>
        <end position="21"/>
    </location>
</feature>
<gene>
    <name evidence="2" type="primary">AVEN_157534_1</name>
    <name evidence="2" type="ORF">NPIL_233181</name>
</gene>
<comment type="caution">
    <text evidence="2">The sequence shown here is derived from an EMBL/GenBank/DDBJ whole genome shotgun (WGS) entry which is preliminary data.</text>
</comment>
<name>A0A8X6Q256_NEPPI</name>
<keyword evidence="3" id="KW-1185">Reference proteome</keyword>
<feature type="chain" id="PRO_5036480568" evidence="1">
    <location>
        <begin position="22"/>
        <end position="152"/>
    </location>
</feature>
<sequence>MNQRSWQTIVVLVATIFLFNALQCDCAAFRLKHYNIQKPMNRGERRLIHGSSPIHFINPFIPAPPPMHSFDSYFVPPMPMNKPAMSSIYRLPLQLLNNGKPQKVLHVMPKKNPHFLELFPHASSKIIHLPLKFVSNGKPIGIYLKEQSYNYI</sequence>
<protein>
    <submittedName>
        <fullName evidence="2">Uncharacterized protein</fullName>
    </submittedName>
</protein>
<organism evidence="2 3">
    <name type="scientific">Nephila pilipes</name>
    <name type="common">Giant wood spider</name>
    <name type="synonym">Nephila maculata</name>
    <dbReference type="NCBI Taxonomy" id="299642"/>
    <lineage>
        <taxon>Eukaryota</taxon>
        <taxon>Metazoa</taxon>
        <taxon>Ecdysozoa</taxon>
        <taxon>Arthropoda</taxon>
        <taxon>Chelicerata</taxon>
        <taxon>Arachnida</taxon>
        <taxon>Araneae</taxon>
        <taxon>Araneomorphae</taxon>
        <taxon>Entelegynae</taxon>
        <taxon>Araneoidea</taxon>
        <taxon>Nephilidae</taxon>
        <taxon>Nephila</taxon>
    </lineage>
</organism>
<dbReference type="AlphaFoldDB" id="A0A8X6Q256"/>
<proteinExistence type="predicted"/>
<keyword evidence="1" id="KW-0732">Signal</keyword>